<organism evidence="2 3">
    <name type="scientific">Actinomadura coerulea</name>
    <dbReference type="NCBI Taxonomy" id="46159"/>
    <lineage>
        <taxon>Bacteria</taxon>
        <taxon>Bacillati</taxon>
        <taxon>Actinomycetota</taxon>
        <taxon>Actinomycetes</taxon>
        <taxon>Streptosporangiales</taxon>
        <taxon>Thermomonosporaceae</taxon>
        <taxon>Actinomadura</taxon>
    </lineage>
</organism>
<gene>
    <name evidence="2" type="ORF">BKA00_003431</name>
</gene>
<dbReference type="RefSeq" id="WP_185026242.1">
    <property type="nucleotide sequence ID" value="NZ_JACHMQ010000001.1"/>
</dbReference>
<evidence type="ECO:0000313" key="2">
    <source>
        <dbReference type="EMBL" id="MBB6396517.1"/>
    </source>
</evidence>
<proteinExistence type="predicted"/>
<feature type="region of interest" description="Disordered" evidence="1">
    <location>
        <begin position="136"/>
        <end position="161"/>
    </location>
</feature>
<evidence type="ECO:0000256" key="1">
    <source>
        <dbReference type="SAM" id="MobiDB-lite"/>
    </source>
</evidence>
<keyword evidence="3" id="KW-1185">Reference proteome</keyword>
<evidence type="ECO:0008006" key="4">
    <source>
        <dbReference type="Google" id="ProtNLM"/>
    </source>
</evidence>
<name>A0A7X0G0I5_9ACTN</name>
<protein>
    <recommendedName>
        <fullName evidence="4">CU044_5270 family protein</fullName>
    </recommendedName>
</protein>
<dbReference type="EMBL" id="JACHMQ010000001">
    <property type="protein sequence ID" value="MBB6396517.1"/>
    <property type="molecule type" value="Genomic_DNA"/>
</dbReference>
<dbReference type="Proteomes" id="UP000546324">
    <property type="component" value="Unassembled WGS sequence"/>
</dbReference>
<dbReference type="AlphaFoldDB" id="A0A7X0G0I5"/>
<reference evidence="2 3" key="1">
    <citation type="submission" date="2020-08" db="EMBL/GenBank/DDBJ databases">
        <title>Sequencing the genomes of 1000 actinobacteria strains.</title>
        <authorList>
            <person name="Klenk H.-P."/>
        </authorList>
    </citation>
    <scope>NUCLEOTIDE SEQUENCE [LARGE SCALE GENOMIC DNA]</scope>
    <source>
        <strain evidence="2 3">DSM 43675</strain>
    </source>
</reference>
<sequence length="383" mass="40619">MKQDELDNLIAALKPASVAELAEDAYARRPEAAQVRARAGASNLNSRLVPARRPVRRTALAGGVAAVAVAAAALAVTMPSDGTGTGTGPGPGHDGTLDTRTFLLASANTAAQQPATSGACWYKRTRMWQDILPFKPGPGVPTPKRRPPGKPQNFQARTASSVEDWACAQSGTGMRFGTNGPLDIKVTFPTGKDEAAWKAAGSPPLDVNDGTTVSKPRMVTYRKGSHLVNPVIGSHKIEWKTIAKLPATDGALESYLRKLWQQDRRGGAHGYTAPADFGEYVFVSAWDLFMAPTTPGTRAALYRILARTPSVRVTGQIKDRLGRPGVAITAKGTGVRLVVDRESAQLLDFEDQSSALPGKPAGSEYLAFESQGWVNKLGAAPAR</sequence>
<evidence type="ECO:0000313" key="3">
    <source>
        <dbReference type="Proteomes" id="UP000546324"/>
    </source>
</evidence>
<accession>A0A7X0G0I5</accession>
<feature type="compositionally biased region" description="Polar residues" evidence="1">
    <location>
        <begin position="152"/>
        <end position="161"/>
    </location>
</feature>
<comment type="caution">
    <text evidence="2">The sequence shown here is derived from an EMBL/GenBank/DDBJ whole genome shotgun (WGS) entry which is preliminary data.</text>
</comment>